<feature type="domain" description="POTRA" evidence="11">
    <location>
        <begin position="191"/>
        <end position="279"/>
    </location>
</feature>
<evidence type="ECO:0000256" key="7">
    <source>
        <dbReference type="ARBA" id="ARBA00023237"/>
    </source>
</evidence>
<dbReference type="InterPro" id="IPR000184">
    <property type="entry name" value="Bac_surfAg_D15"/>
</dbReference>
<dbReference type="GO" id="GO:0051205">
    <property type="term" value="P:protein insertion into membrane"/>
    <property type="evidence" value="ECO:0007669"/>
    <property type="project" value="UniProtKB-UniRule"/>
</dbReference>
<organism evidence="12 14">
    <name type="scientific">Saliniramus fredricksonii</name>
    <dbReference type="NCBI Taxonomy" id="1653334"/>
    <lineage>
        <taxon>Bacteria</taxon>
        <taxon>Pseudomonadati</taxon>
        <taxon>Pseudomonadota</taxon>
        <taxon>Alphaproteobacteria</taxon>
        <taxon>Hyphomicrobiales</taxon>
        <taxon>Salinarimonadaceae</taxon>
        <taxon>Saliniramus</taxon>
    </lineage>
</organism>
<dbReference type="EMBL" id="LJSX01000006">
    <property type="protein sequence ID" value="KPQ11664.1"/>
    <property type="molecule type" value="Genomic_DNA"/>
</dbReference>
<dbReference type="Gene3D" id="2.40.160.50">
    <property type="entry name" value="membrane protein fhac: a member of the omp85/tpsb transporter family"/>
    <property type="match status" value="1"/>
</dbReference>
<dbReference type="EMBL" id="FMBM01000002">
    <property type="protein sequence ID" value="SCC80275.1"/>
    <property type="molecule type" value="Genomic_DNA"/>
</dbReference>
<evidence type="ECO:0000313" key="15">
    <source>
        <dbReference type="Proteomes" id="UP000182800"/>
    </source>
</evidence>
<dbReference type="PANTHER" id="PTHR12815:SF23">
    <property type="entry name" value="OUTER MEMBRANE PROTEIN ASSEMBLY FACTOR BAMA"/>
    <property type="match status" value="1"/>
</dbReference>
<evidence type="ECO:0000256" key="4">
    <source>
        <dbReference type="ARBA" id="ARBA00022729"/>
    </source>
</evidence>
<protein>
    <recommendedName>
        <fullName evidence="8 9">Outer membrane protein assembly factor BamA</fullName>
    </recommendedName>
</protein>
<evidence type="ECO:0000259" key="11">
    <source>
        <dbReference type="PROSITE" id="PS51779"/>
    </source>
</evidence>
<dbReference type="PROSITE" id="PS51779">
    <property type="entry name" value="POTRA"/>
    <property type="match status" value="3"/>
</dbReference>
<dbReference type="PATRIC" id="fig|1653334.4.peg.2190"/>
<comment type="similarity">
    <text evidence="8">Belongs to the BamA family.</text>
</comment>
<keyword evidence="6 8" id="KW-0472">Membrane</keyword>
<proteinExistence type="inferred from homology"/>
<dbReference type="InterPro" id="IPR039910">
    <property type="entry name" value="D15-like"/>
</dbReference>
<evidence type="ECO:0000313" key="14">
    <source>
        <dbReference type="Proteomes" id="UP000050497"/>
    </source>
</evidence>
<keyword evidence="7 8" id="KW-0998">Cell outer membrane</keyword>
<evidence type="ECO:0000256" key="6">
    <source>
        <dbReference type="ARBA" id="ARBA00023136"/>
    </source>
</evidence>
<keyword evidence="3 8" id="KW-0812">Transmembrane</keyword>
<comment type="caution">
    <text evidence="12">The sequence shown here is derived from an EMBL/GenBank/DDBJ whole genome shotgun (WGS) entry which is preliminary data.</text>
</comment>
<evidence type="ECO:0000256" key="9">
    <source>
        <dbReference type="NCBIfam" id="TIGR03303"/>
    </source>
</evidence>
<evidence type="ECO:0000256" key="3">
    <source>
        <dbReference type="ARBA" id="ARBA00022692"/>
    </source>
</evidence>
<comment type="subcellular location">
    <subcellularLocation>
        <location evidence="8">Cell outer membrane</location>
    </subcellularLocation>
    <subcellularLocation>
        <location evidence="1">Membrane</location>
    </subcellularLocation>
</comment>
<dbReference type="GO" id="GO:0043165">
    <property type="term" value="P:Gram-negative-bacterium-type cell outer membrane assembly"/>
    <property type="evidence" value="ECO:0007669"/>
    <property type="project" value="UniProtKB-UniRule"/>
</dbReference>
<dbReference type="InterPro" id="IPR034746">
    <property type="entry name" value="POTRA"/>
</dbReference>
<reference evidence="13 15" key="2">
    <citation type="submission" date="2016-08" db="EMBL/GenBank/DDBJ databases">
        <authorList>
            <person name="Varghese N."/>
            <person name="Submissions Spin"/>
        </authorList>
    </citation>
    <scope>NUCLEOTIDE SEQUENCE [LARGE SCALE GENOMIC DNA]</scope>
    <source>
        <strain evidence="13 15">HL-109</strain>
    </source>
</reference>
<evidence type="ECO:0000256" key="1">
    <source>
        <dbReference type="ARBA" id="ARBA00004370"/>
    </source>
</evidence>
<evidence type="ECO:0000256" key="5">
    <source>
        <dbReference type="ARBA" id="ARBA00022737"/>
    </source>
</evidence>
<dbReference type="PIRSF" id="PIRSF006076">
    <property type="entry name" value="OM_assembly_OMP85"/>
    <property type="match status" value="1"/>
</dbReference>
<comment type="subunit">
    <text evidence="8">Part of the Bam complex.</text>
</comment>
<dbReference type="Gene3D" id="3.10.20.310">
    <property type="entry name" value="membrane protein fhac"/>
    <property type="match status" value="5"/>
</dbReference>
<name>A0A0P7YC62_9HYPH</name>
<gene>
    <name evidence="8 12" type="primary">bamA</name>
    <name evidence="13" type="ORF">GA0071312_1397</name>
    <name evidence="12" type="ORF">HLUCCO17_05620</name>
</gene>
<dbReference type="Pfam" id="PF07244">
    <property type="entry name" value="POTRA"/>
    <property type="match status" value="4"/>
</dbReference>
<keyword evidence="5 8" id="KW-0677">Repeat</keyword>
<accession>A0A0P7YC62</accession>
<reference evidence="12 14" key="1">
    <citation type="submission" date="2015-09" db="EMBL/GenBank/DDBJ databases">
        <title>Identification and resolution of microdiversity through metagenomic sequencing of parallel consortia.</title>
        <authorList>
            <person name="Nelson W.C."/>
            <person name="Romine M.F."/>
            <person name="Lindemann S.R."/>
        </authorList>
    </citation>
    <scope>NUCLEOTIDE SEQUENCE [LARGE SCALE GENOMIC DNA]</scope>
    <source>
        <strain evidence="12">HL-109</strain>
    </source>
</reference>
<keyword evidence="15" id="KW-1185">Reference proteome</keyword>
<evidence type="ECO:0000313" key="12">
    <source>
        <dbReference type="EMBL" id="KPQ11664.1"/>
    </source>
</evidence>
<dbReference type="GO" id="GO:0009279">
    <property type="term" value="C:cell outer membrane"/>
    <property type="evidence" value="ECO:0007669"/>
    <property type="project" value="UniProtKB-SubCell"/>
</dbReference>
<dbReference type="HAMAP" id="MF_01430">
    <property type="entry name" value="OM_assembly_BamA"/>
    <property type="match status" value="1"/>
</dbReference>
<dbReference type="AlphaFoldDB" id="A0A0P7YC62"/>
<dbReference type="InterPro" id="IPR010827">
    <property type="entry name" value="BamA/TamA_POTRA"/>
</dbReference>
<dbReference type="Pfam" id="PF01103">
    <property type="entry name" value="Omp85"/>
    <property type="match status" value="1"/>
</dbReference>
<feature type="domain" description="POTRA" evidence="11">
    <location>
        <begin position="111"/>
        <end position="188"/>
    </location>
</feature>
<dbReference type="Proteomes" id="UP000050497">
    <property type="component" value="Unassembled WGS sequence"/>
</dbReference>
<evidence type="ECO:0000256" key="2">
    <source>
        <dbReference type="ARBA" id="ARBA00022452"/>
    </source>
</evidence>
<comment type="function">
    <text evidence="8">Part of the outer membrane protein assembly complex, which is involved in assembly and insertion of beta-barrel proteins into the outer membrane.</text>
</comment>
<keyword evidence="4 8" id="KW-0732">Signal</keyword>
<evidence type="ECO:0000256" key="10">
    <source>
        <dbReference type="SAM" id="MobiDB-lite"/>
    </source>
</evidence>
<sequence>MCVSGFGAKPATNQNETGQYMSSKNARRSVTAKRTTVALAMAMAAFGVSEAFAQQVVVEGNRRVDTDTIRSYVVGSSPDEARRNLVETGLFSDVRVSRQGGSLVVRVAENQVINRVAFEGNRRLRSEALLPEMQTRSNRPYNPATVDEDVRRIRELYRRSGRALAEVTPRTVELENGRIDVVFTIDEGARTNIRAIDFVGNDSVSSRRLRDAMSSEVSSIFTLLSTTDVYDPDRLAADLESVRRYYMRRGYADMQVVGSDVVFDADRKGYVITITVDEGQRYRVGDVSVDSRIPDVSEEELRQRVATGTGGIYDSTEVERTLVDMTTAVAQRGYAFAQVRPVGVRNEAEGTVDLTYVVEEGPRVYIERINIRGNTRTRDNVIRRELDLGEGDPYNKVLLDRAERRLRNLGFFEDVRITNEPSMSPDRVVINIEVEDKATGSFSVGGGYSTADGFLGEVSLSEDNFLGRGQAVRISGGFGQRSQSYDFSFTEPYFLGYRLSAGIDLFSRYNEERTFARYENRTEGGTIRFGIPITEEFTIAPKYSLFQQRLTIPDGFRNNASPALLESEGRRTTSLVGVSFIYNSIDDMNEPTNGWLVEVTPEIAGLGGDARYFRVTGDARYYHELTEGVVGIARAQAGHISSFGSRNLRMNDHFFKGADLVRGFESGGIGPRDADPTRNTGLGGTTYFGGSLEVQFEIPLLPRAIGIKGAVFADAGTLFDYDGMRSFDGQAFDVRNSRSIRSSVGAGLIWRSPLGPIRFDYAIATSKASGDRTQAFRFSGGTSF</sequence>
<dbReference type="PANTHER" id="PTHR12815">
    <property type="entry name" value="SORTING AND ASSEMBLY MACHINERY SAMM50 PROTEIN FAMILY MEMBER"/>
    <property type="match status" value="1"/>
</dbReference>
<dbReference type="Proteomes" id="UP000182800">
    <property type="component" value="Unassembled WGS sequence"/>
</dbReference>
<keyword evidence="2 8" id="KW-1134">Transmembrane beta strand</keyword>
<dbReference type="NCBIfam" id="TIGR03303">
    <property type="entry name" value="OM_YaeT"/>
    <property type="match status" value="1"/>
</dbReference>
<dbReference type="STRING" id="1653334.GA0071312_1397"/>
<dbReference type="InterPro" id="IPR023707">
    <property type="entry name" value="OM_assembly_BamA"/>
</dbReference>
<feature type="compositionally biased region" description="Polar residues" evidence="10">
    <location>
        <begin position="11"/>
        <end position="24"/>
    </location>
</feature>
<feature type="region of interest" description="Disordered" evidence="10">
    <location>
        <begin position="1"/>
        <end position="25"/>
    </location>
</feature>
<feature type="domain" description="POTRA" evidence="11">
    <location>
        <begin position="364"/>
        <end position="435"/>
    </location>
</feature>
<evidence type="ECO:0000256" key="8">
    <source>
        <dbReference type="HAMAP-Rule" id="MF_01430"/>
    </source>
</evidence>
<evidence type="ECO:0000313" key="13">
    <source>
        <dbReference type="EMBL" id="SCC80275.1"/>
    </source>
</evidence>